<dbReference type="AlphaFoldDB" id="M2XKY7"/>
<dbReference type="RefSeq" id="WP_007030092.1">
    <property type="nucleotide sequence ID" value="NZ_AOHO01000045.1"/>
</dbReference>
<dbReference type="Proteomes" id="UP000054226">
    <property type="component" value="Unassembled WGS sequence"/>
</dbReference>
<feature type="transmembrane region" description="Helical" evidence="1">
    <location>
        <begin position="300"/>
        <end position="323"/>
    </location>
</feature>
<keyword evidence="1" id="KW-0812">Transmembrane</keyword>
<feature type="signal peptide" evidence="2">
    <location>
        <begin position="1"/>
        <end position="24"/>
    </location>
</feature>
<dbReference type="OrthoDB" id="3665221at2"/>
<reference evidence="3 4" key="1">
    <citation type="journal article" date="2013" name="Genome Announc.">
        <title>Draft Genome Sequence of Amycolatopsis decaplanina Strain DSM 44594T.</title>
        <authorList>
            <person name="Kaur N."/>
            <person name="Kumar S."/>
            <person name="Bala M."/>
            <person name="Raghava G.P."/>
            <person name="Mayilraj S."/>
        </authorList>
    </citation>
    <scope>NUCLEOTIDE SEQUENCE [LARGE SCALE GENOMIC DNA]</scope>
    <source>
        <strain evidence="3 4">DSM 44594</strain>
    </source>
</reference>
<gene>
    <name evidence="3" type="ORF">H074_10930</name>
</gene>
<keyword evidence="1" id="KW-1133">Transmembrane helix</keyword>
<dbReference type="PATRIC" id="fig|1284240.4.peg.2224"/>
<evidence type="ECO:0000313" key="4">
    <source>
        <dbReference type="Proteomes" id="UP000054226"/>
    </source>
</evidence>
<sequence length="336" mass="36075">MTVIRRIGVTMLTVVILAGFPATAAAARPPARNVLKVITVPPLPSAKFALDGKPLVTDAHGTAYATVRRSRDKHRLQLLTPHLDTPGGSADFVRWAGRGDVGQGFAVSQLDLVIGRATRIQATFQTSRTVRYGFVDQARRPVAPERITSMTLRGDSGQQLTVEGVRPVTLTAVRPVAEAGSAVGKEVTYYVQSVVIDGANVVNTGEQRLLPNRTADAEFVVLLRSARFRIRDWLSGDPLAGGLDLTYPDGRTERLTAGQDGDVAVENLARGTYQVKVAGAGYSQAQKILLSRSRYVDLPVVTYADMVALAVAALTTLLVLVVAGRRRLGKRPRTAT</sequence>
<dbReference type="EMBL" id="AOHO01000045">
    <property type="protein sequence ID" value="EME61681.1"/>
    <property type="molecule type" value="Genomic_DNA"/>
</dbReference>
<name>M2XKY7_9PSEU</name>
<evidence type="ECO:0000256" key="2">
    <source>
        <dbReference type="SAM" id="SignalP"/>
    </source>
</evidence>
<keyword evidence="4" id="KW-1185">Reference proteome</keyword>
<organism evidence="3 4">
    <name type="scientific">Amycolatopsis decaplanina DSM 44594</name>
    <dbReference type="NCBI Taxonomy" id="1284240"/>
    <lineage>
        <taxon>Bacteria</taxon>
        <taxon>Bacillati</taxon>
        <taxon>Actinomycetota</taxon>
        <taxon>Actinomycetes</taxon>
        <taxon>Pseudonocardiales</taxon>
        <taxon>Pseudonocardiaceae</taxon>
        <taxon>Amycolatopsis</taxon>
    </lineage>
</organism>
<evidence type="ECO:0008006" key="5">
    <source>
        <dbReference type="Google" id="ProtNLM"/>
    </source>
</evidence>
<evidence type="ECO:0000256" key="1">
    <source>
        <dbReference type="SAM" id="Phobius"/>
    </source>
</evidence>
<comment type="caution">
    <text evidence="3">The sequence shown here is derived from an EMBL/GenBank/DDBJ whole genome shotgun (WGS) entry which is preliminary data.</text>
</comment>
<proteinExistence type="predicted"/>
<feature type="chain" id="PRO_5038893650" description="Prealbumin-like fold domain-containing protein" evidence="2">
    <location>
        <begin position="25"/>
        <end position="336"/>
    </location>
</feature>
<keyword evidence="2" id="KW-0732">Signal</keyword>
<keyword evidence="1" id="KW-0472">Membrane</keyword>
<accession>M2XKY7</accession>
<protein>
    <recommendedName>
        <fullName evidence="5">Prealbumin-like fold domain-containing protein</fullName>
    </recommendedName>
</protein>
<evidence type="ECO:0000313" key="3">
    <source>
        <dbReference type="EMBL" id="EME61681.1"/>
    </source>
</evidence>